<keyword evidence="3" id="KW-1185">Reference proteome</keyword>
<evidence type="ECO:0000256" key="1">
    <source>
        <dbReference type="SAM" id="MobiDB-lite"/>
    </source>
</evidence>
<evidence type="ECO:0000313" key="3">
    <source>
        <dbReference type="Proteomes" id="UP001066276"/>
    </source>
</evidence>
<name>A0AAV7TN01_PLEWA</name>
<sequence>MTTSNLVSLHPAGFLDCFQVVHALGLACLLSAPGALKKSPVGRRNLPPATAGNKRLHHRSSGSPLSTTSVVPGTQQLCPSDSHSPVTLQSKFDGGKSLPPHARLHCWVPRDLQLLRLLCTLPGFPSCPAKPEFRHSNLQCPTFRVVFRRRGTPFCDFG</sequence>
<dbReference type="AlphaFoldDB" id="A0AAV7TN01"/>
<gene>
    <name evidence="2" type="ORF">NDU88_002354</name>
</gene>
<dbReference type="Proteomes" id="UP001066276">
    <property type="component" value="Chromosome 3_2"/>
</dbReference>
<protein>
    <submittedName>
        <fullName evidence="2">Uncharacterized protein</fullName>
    </submittedName>
</protein>
<evidence type="ECO:0000313" key="2">
    <source>
        <dbReference type="EMBL" id="KAJ1177092.1"/>
    </source>
</evidence>
<dbReference type="EMBL" id="JANPWB010000006">
    <property type="protein sequence ID" value="KAJ1177092.1"/>
    <property type="molecule type" value="Genomic_DNA"/>
</dbReference>
<accession>A0AAV7TN01</accession>
<reference evidence="2" key="1">
    <citation type="journal article" date="2022" name="bioRxiv">
        <title>Sequencing and chromosome-scale assembly of the giantPleurodeles waltlgenome.</title>
        <authorList>
            <person name="Brown T."/>
            <person name="Elewa A."/>
            <person name="Iarovenko S."/>
            <person name="Subramanian E."/>
            <person name="Araus A.J."/>
            <person name="Petzold A."/>
            <person name="Susuki M."/>
            <person name="Suzuki K.-i.T."/>
            <person name="Hayashi T."/>
            <person name="Toyoda A."/>
            <person name="Oliveira C."/>
            <person name="Osipova E."/>
            <person name="Leigh N.D."/>
            <person name="Simon A."/>
            <person name="Yun M.H."/>
        </authorList>
    </citation>
    <scope>NUCLEOTIDE SEQUENCE</scope>
    <source>
        <strain evidence="2">20211129_DDA</strain>
        <tissue evidence="2">Liver</tissue>
    </source>
</reference>
<organism evidence="2 3">
    <name type="scientific">Pleurodeles waltl</name>
    <name type="common">Iberian ribbed newt</name>
    <dbReference type="NCBI Taxonomy" id="8319"/>
    <lineage>
        <taxon>Eukaryota</taxon>
        <taxon>Metazoa</taxon>
        <taxon>Chordata</taxon>
        <taxon>Craniata</taxon>
        <taxon>Vertebrata</taxon>
        <taxon>Euteleostomi</taxon>
        <taxon>Amphibia</taxon>
        <taxon>Batrachia</taxon>
        <taxon>Caudata</taxon>
        <taxon>Salamandroidea</taxon>
        <taxon>Salamandridae</taxon>
        <taxon>Pleurodelinae</taxon>
        <taxon>Pleurodeles</taxon>
    </lineage>
</organism>
<proteinExistence type="predicted"/>
<feature type="compositionally biased region" description="Polar residues" evidence="1">
    <location>
        <begin position="61"/>
        <end position="90"/>
    </location>
</feature>
<feature type="region of interest" description="Disordered" evidence="1">
    <location>
        <begin position="39"/>
        <end position="94"/>
    </location>
</feature>
<comment type="caution">
    <text evidence="2">The sequence shown here is derived from an EMBL/GenBank/DDBJ whole genome shotgun (WGS) entry which is preliminary data.</text>
</comment>